<dbReference type="PROSITE" id="PS00622">
    <property type="entry name" value="HTH_LUXR_1"/>
    <property type="match status" value="1"/>
</dbReference>
<dbReference type="InterPro" id="IPR016032">
    <property type="entry name" value="Sig_transdc_resp-reg_C-effctor"/>
</dbReference>
<dbReference type="PANTHER" id="PTHR44688:SF16">
    <property type="entry name" value="DNA-BINDING TRANSCRIPTIONAL ACTIVATOR DEVR_DOSR"/>
    <property type="match status" value="1"/>
</dbReference>
<dbReference type="InterPro" id="IPR036388">
    <property type="entry name" value="WH-like_DNA-bd_sf"/>
</dbReference>
<evidence type="ECO:0000256" key="1">
    <source>
        <dbReference type="ARBA" id="ARBA00023015"/>
    </source>
</evidence>
<keyword evidence="1" id="KW-0805">Transcription regulation</keyword>
<dbReference type="PROSITE" id="PS50043">
    <property type="entry name" value="HTH_LUXR_2"/>
    <property type="match status" value="1"/>
</dbReference>
<dbReference type="Pfam" id="PF00196">
    <property type="entry name" value="GerE"/>
    <property type="match status" value="1"/>
</dbReference>
<dbReference type="PANTHER" id="PTHR44688">
    <property type="entry name" value="DNA-BINDING TRANSCRIPTIONAL ACTIVATOR DEVR_DOSR"/>
    <property type="match status" value="1"/>
</dbReference>
<evidence type="ECO:0000313" key="6">
    <source>
        <dbReference type="Proteomes" id="UP001500121"/>
    </source>
</evidence>
<name>A0ABP8ZAG3_9MICO</name>
<proteinExistence type="predicted"/>
<gene>
    <name evidence="5" type="ORF">GCM10025783_24870</name>
</gene>
<evidence type="ECO:0000256" key="3">
    <source>
        <dbReference type="ARBA" id="ARBA00023163"/>
    </source>
</evidence>
<reference evidence="6" key="1">
    <citation type="journal article" date="2019" name="Int. J. Syst. Evol. Microbiol.">
        <title>The Global Catalogue of Microorganisms (GCM) 10K type strain sequencing project: providing services to taxonomists for standard genome sequencing and annotation.</title>
        <authorList>
            <consortium name="The Broad Institute Genomics Platform"/>
            <consortium name="The Broad Institute Genome Sequencing Center for Infectious Disease"/>
            <person name="Wu L."/>
            <person name="Ma J."/>
        </authorList>
    </citation>
    <scope>NUCLEOTIDE SEQUENCE [LARGE SCALE GENOMIC DNA]</scope>
    <source>
        <strain evidence="6">JCM 19015</strain>
    </source>
</reference>
<keyword evidence="2" id="KW-0238">DNA-binding</keyword>
<feature type="domain" description="HTH luxR-type" evidence="4">
    <location>
        <begin position="261"/>
        <end position="326"/>
    </location>
</feature>
<evidence type="ECO:0000256" key="2">
    <source>
        <dbReference type="ARBA" id="ARBA00023125"/>
    </source>
</evidence>
<organism evidence="5 6">
    <name type="scientific">Amnibacterium soli</name>
    <dbReference type="NCBI Taxonomy" id="1282736"/>
    <lineage>
        <taxon>Bacteria</taxon>
        <taxon>Bacillati</taxon>
        <taxon>Actinomycetota</taxon>
        <taxon>Actinomycetes</taxon>
        <taxon>Micrococcales</taxon>
        <taxon>Microbacteriaceae</taxon>
        <taxon>Amnibacterium</taxon>
    </lineage>
</organism>
<comment type="caution">
    <text evidence="5">The sequence shown here is derived from an EMBL/GenBank/DDBJ whole genome shotgun (WGS) entry which is preliminary data.</text>
</comment>
<dbReference type="Proteomes" id="UP001500121">
    <property type="component" value="Unassembled WGS sequence"/>
</dbReference>
<dbReference type="RefSeq" id="WP_345481566.1">
    <property type="nucleotide sequence ID" value="NZ_BAABLP010000005.1"/>
</dbReference>
<dbReference type="PRINTS" id="PR00038">
    <property type="entry name" value="HTHLUXR"/>
</dbReference>
<dbReference type="SUPFAM" id="SSF46894">
    <property type="entry name" value="C-terminal effector domain of the bipartite response regulators"/>
    <property type="match status" value="1"/>
</dbReference>
<keyword evidence="6" id="KW-1185">Reference proteome</keyword>
<evidence type="ECO:0000259" key="4">
    <source>
        <dbReference type="PROSITE" id="PS50043"/>
    </source>
</evidence>
<keyword evidence="3" id="KW-0804">Transcription</keyword>
<protein>
    <recommendedName>
        <fullName evidence="4">HTH luxR-type domain-containing protein</fullName>
    </recommendedName>
</protein>
<evidence type="ECO:0000313" key="5">
    <source>
        <dbReference type="EMBL" id="GAA4751344.1"/>
    </source>
</evidence>
<dbReference type="Gene3D" id="1.10.10.10">
    <property type="entry name" value="Winged helix-like DNA-binding domain superfamily/Winged helix DNA-binding domain"/>
    <property type="match status" value="1"/>
</dbReference>
<dbReference type="InterPro" id="IPR000792">
    <property type="entry name" value="Tscrpt_reg_LuxR_C"/>
</dbReference>
<sequence>MTEEIALRLADVAASTESLPVRAEALLVELGRSIPFDSAWIALADPLGAGYSSLAGIGLDERTVRYLGGPSMAHDIEVTGADRVRPPLSPSDLAYPAEDLPTWAECLLPAGYHEGLGVSLFGPGHRHIGFLALLSGDATPPSDAVRRRLDGLTSVLAQGVDPMRSVLVLAGLVQHAEAGALLAVGGRVAALPGFVADPLLAPGSALLDAALGALSGGRLHAAFLWPDDGGGRDHHGYVRVTALTAPDEIGTGFSGVVLLAPAGSLHGLTARELEVLGLVVDGCSNQAIADELVVAPRTVAAHLEHILVKLDAPSRTLAAVRAERMGLYVPPVRRGC</sequence>
<dbReference type="CDD" id="cd06170">
    <property type="entry name" value="LuxR_C_like"/>
    <property type="match status" value="1"/>
</dbReference>
<dbReference type="EMBL" id="BAABLP010000005">
    <property type="protein sequence ID" value="GAA4751344.1"/>
    <property type="molecule type" value="Genomic_DNA"/>
</dbReference>
<dbReference type="SMART" id="SM00421">
    <property type="entry name" value="HTH_LUXR"/>
    <property type="match status" value="1"/>
</dbReference>
<accession>A0ABP8ZAG3</accession>